<evidence type="ECO:0000256" key="1">
    <source>
        <dbReference type="SAM" id="MobiDB-lite"/>
    </source>
</evidence>
<comment type="caution">
    <text evidence="2">The sequence shown here is derived from an EMBL/GenBank/DDBJ whole genome shotgun (WGS) entry which is preliminary data.</text>
</comment>
<proteinExistence type="predicted"/>
<dbReference type="EMBL" id="JAAAJA010001143">
    <property type="protein sequence ID" value="KAG0247990.1"/>
    <property type="molecule type" value="Genomic_DNA"/>
</dbReference>
<reference evidence="2" key="1">
    <citation type="journal article" date="2020" name="Fungal Divers.">
        <title>Resolving the Mortierellaceae phylogeny through synthesis of multi-gene phylogenetics and phylogenomics.</title>
        <authorList>
            <person name="Vandepol N."/>
            <person name="Liber J."/>
            <person name="Desiro A."/>
            <person name="Na H."/>
            <person name="Kennedy M."/>
            <person name="Barry K."/>
            <person name="Grigoriev I.V."/>
            <person name="Miller A.N."/>
            <person name="O'Donnell K."/>
            <person name="Stajich J.E."/>
            <person name="Bonito G."/>
        </authorList>
    </citation>
    <scope>NUCLEOTIDE SEQUENCE</scope>
    <source>
        <strain evidence="2">KOD948</strain>
    </source>
</reference>
<gene>
    <name evidence="2" type="ORF">BG011_000658</name>
</gene>
<dbReference type="OrthoDB" id="2404401at2759"/>
<evidence type="ECO:0000313" key="2">
    <source>
        <dbReference type="EMBL" id="KAG0247990.1"/>
    </source>
</evidence>
<evidence type="ECO:0000313" key="3">
    <source>
        <dbReference type="Proteomes" id="UP000726737"/>
    </source>
</evidence>
<evidence type="ECO:0008006" key="4">
    <source>
        <dbReference type="Google" id="ProtNLM"/>
    </source>
</evidence>
<protein>
    <recommendedName>
        <fullName evidence="4">Adhesin domain-containing protein</fullName>
    </recommendedName>
</protein>
<keyword evidence="3" id="KW-1185">Reference proteome</keyword>
<name>A0A9P6PM75_9FUNG</name>
<sequence length="370" mass="41765">MFGFGRSSEEEDRNRNQNGHSTAVQIDEDAPPAYTPEASKPHFDSHSEHPSQGSHRDNHARDASDRDESDPLLGSGSRRPYWVGYFYVCVIPEDAKIVTFNQTIDPSQYTNLFFHLDRGITGDVIITQSRDRAEQNIQILVTTKASTAEMLQHIASSFDFEPRSLRAESKFFMDMESSDLKRALSKNCTWIEVDVILPYRLGSIDSLEIQSTFKGGVQIRMDQVSITDKLIVKAKEGDVTLKDTKIGKELNLVADGGRVEARGVTIDKVVRINARREVDLELDSKSSSLDVKVSSAEYAQVVLMRSYWGHIALKSYFDPPELVTRQCCFYTRKSNDRSLEGYFSITGFEPWGLPKVEIKGDYSARLEVRG</sequence>
<accession>A0A9P6PM75</accession>
<dbReference type="AlphaFoldDB" id="A0A9P6PM75"/>
<organism evidence="2 3">
    <name type="scientific">Mortierella polycephala</name>
    <dbReference type="NCBI Taxonomy" id="41804"/>
    <lineage>
        <taxon>Eukaryota</taxon>
        <taxon>Fungi</taxon>
        <taxon>Fungi incertae sedis</taxon>
        <taxon>Mucoromycota</taxon>
        <taxon>Mortierellomycotina</taxon>
        <taxon>Mortierellomycetes</taxon>
        <taxon>Mortierellales</taxon>
        <taxon>Mortierellaceae</taxon>
        <taxon>Mortierella</taxon>
    </lineage>
</organism>
<dbReference type="Proteomes" id="UP000726737">
    <property type="component" value="Unassembled WGS sequence"/>
</dbReference>
<feature type="compositionally biased region" description="Basic and acidic residues" evidence="1">
    <location>
        <begin position="39"/>
        <end position="66"/>
    </location>
</feature>
<feature type="region of interest" description="Disordered" evidence="1">
    <location>
        <begin position="1"/>
        <end position="73"/>
    </location>
</feature>